<reference evidence="1" key="1">
    <citation type="submission" date="2021-07" db="EMBL/GenBank/DDBJ databases">
        <title>Roseobacter insulae sp. nov., isolated from a tidal flat.</title>
        <authorList>
            <person name="Park S."/>
            <person name="Yoon J.-H."/>
        </authorList>
    </citation>
    <scope>NUCLEOTIDE SEQUENCE</scope>
    <source>
        <strain evidence="1">YSTF-M11</strain>
    </source>
</reference>
<sequence length="295" mass="33479">MSKKEWISEVTDLVDEHGYLTPLGRRHIATFVEDGKTLLVSFETHQGIQTLSPQVHPLGWEMVKTHRWSHLGLISDGDTWFRDPAVYAFFDRLVDDGFFDEFEDVLFYGAGPCGYAAAAFSVAAPGAKVLAIQPQATLDPRVTEWDKRFTDMRRTNFTDRYGYAPDMLDAAAETFVIYDPAETEDAMHAALFTRAGVTKLRLPHMGASLQTDLLQLDILYPLLAAASENRLTPRLFARLARARRDHLPYLRRLLARLEQDDRPALVAALCHNVTQRMRAPRFASRLKRANDRMAD</sequence>
<evidence type="ECO:0000313" key="1">
    <source>
        <dbReference type="EMBL" id="MBW4707976.1"/>
    </source>
</evidence>
<keyword evidence="2" id="KW-1185">Reference proteome</keyword>
<gene>
    <name evidence="1" type="ORF">KX928_09270</name>
</gene>
<proteinExistence type="predicted"/>
<protein>
    <submittedName>
        <fullName evidence="1">Phosphoadenosine phosphosulfate reductase</fullName>
    </submittedName>
</protein>
<comment type="caution">
    <text evidence="1">The sequence shown here is derived from an EMBL/GenBank/DDBJ whole genome shotgun (WGS) entry which is preliminary data.</text>
</comment>
<accession>A0A9X1FUJ4</accession>
<dbReference type="AlphaFoldDB" id="A0A9X1FUJ4"/>
<organism evidence="1 2">
    <name type="scientific">Roseobacter insulae</name>
    <dbReference type="NCBI Taxonomy" id="2859783"/>
    <lineage>
        <taxon>Bacteria</taxon>
        <taxon>Pseudomonadati</taxon>
        <taxon>Pseudomonadota</taxon>
        <taxon>Alphaproteobacteria</taxon>
        <taxon>Rhodobacterales</taxon>
        <taxon>Roseobacteraceae</taxon>
        <taxon>Roseobacter</taxon>
    </lineage>
</organism>
<evidence type="ECO:0000313" key="2">
    <source>
        <dbReference type="Proteomes" id="UP001138661"/>
    </source>
</evidence>
<dbReference type="Proteomes" id="UP001138661">
    <property type="component" value="Unassembled WGS sequence"/>
</dbReference>
<name>A0A9X1FUJ4_9RHOB</name>
<dbReference type="EMBL" id="JAHXDN010000002">
    <property type="protein sequence ID" value="MBW4707976.1"/>
    <property type="molecule type" value="Genomic_DNA"/>
</dbReference>